<organism evidence="8 9">
    <name type="scientific">Nocardia macrotermitis</name>
    <dbReference type="NCBI Taxonomy" id="2585198"/>
    <lineage>
        <taxon>Bacteria</taxon>
        <taxon>Bacillati</taxon>
        <taxon>Actinomycetota</taxon>
        <taxon>Actinomycetes</taxon>
        <taxon>Mycobacteriales</taxon>
        <taxon>Nocardiaceae</taxon>
        <taxon>Nocardia</taxon>
    </lineage>
</organism>
<evidence type="ECO:0000256" key="6">
    <source>
        <dbReference type="ARBA" id="ARBA00023014"/>
    </source>
</evidence>
<dbReference type="PANTHER" id="PTHR36923">
    <property type="entry name" value="FERREDOXIN"/>
    <property type="match status" value="1"/>
</dbReference>
<dbReference type="GO" id="GO:0046872">
    <property type="term" value="F:metal ion binding"/>
    <property type="evidence" value="ECO:0007669"/>
    <property type="project" value="UniProtKB-KW"/>
</dbReference>
<keyword evidence="7" id="KW-0003">3Fe-4S</keyword>
<name>A0A7K0CUL7_9NOCA</name>
<dbReference type="Proteomes" id="UP000438448">
    <property type="component" value="Unassembled WGS sequence"/>
</dbReference>
<dbReference type="Pfam" id="PF13370">
    <property type="entry name" value="Fer4_13"/>
    <property type="match status" value="1"/>
</dbReference>
<evidence type="ECO:0000313" key="8">
    <source>
        <dbReference type="EMBL" id="MQY17175.1"/>
    </source>
</evidence>
<dbReference type="InterPro" id="IPR051269">
    <property type="entry name" value="Fe-S_cluster_ET"/>
</dbReference>
<protein>
    <recommendedName>
        <fullName evidence="10">Ferredoxin</fullName>
    </recommendedName>
</protein>
<reference evidence="8 9" key="1">
    <citation type="submission" date="2019-10" db="EMBL/GenBank/DDBJ databases">
        <title>Nocardia macrotermitis sp. nov. and Nocardia aurantia sp. nov., isolated from the gut of fungus growing-termite Macrotermes natalensis.</title>
        <authorList>
            <person name="Benndorf R."/>
            <person name="Schwitalla J."/>
            <person name="Martin K."/>
            <person name="De Beer W."/>
            <person name="Kaster A.-K."/>
            <person name="Vollmers J."/>
            <person name="Poulsen M."/>
            <person name="Beemelmanns C."/>
        </authorList>
    </citation>
    <scope>NUCLEOTIDE SEQUENCE [LARGE SCALE GENOMIC DNA]</scope>
    <source>
        <strain evidence="8 9">RB20</strain>
    </source>
</reference>
<sequence length="75" mass="7857">MSDQWRITVDRETCIGSGMCTGTAAAHFTLVDGYSSPVAELTDPDESVIDAAESCPVEAILVRAADSGKVLAPEQ</sequence>
<dbReference type="RefSeq" id="WP_153407300.1">
    <property type="nucleotide sequence ID" value="NZ_WEGK01000001.1"/>
</dbReference>
<evidence type="ECO:0000256" key="2">
    <source>
        <dbReference type="ARBA" id="ARBA00022448"/>
    </source>
</evidence>
<evidence type="ECO:0000256" key="3">
    <source>
        <dbReference type="ARBA" id="ARBA00022723"/>
    </source>
</evidence>
<comment type="cofactor">
    <cofactor evidence="1">
        <name>[3Fe-4S] cluster</name>
        <dbReference type="ChEBI" id="CHEBI:21137"/>
    </cofactor>
</comment>
<keyword evidence="4" id="KW-0249">Electron transport</keyword>
<evidence type="ECO:0000256" key="1">
    <source>
        <dbReference type="ARBA" id="ARBA00001927"/>
    </source>
</evidence>
<comment type="caution">
    <text evidence="8">The sequence shown here is derived from an EMBL/GenBank/DDBJ whole genome shotgun (WGS) entry which is preliminary data.</text>
</comment>
<dbReference type="AlphaFoldDB" id="A0A7K0CUL7"/>
<evidence type="ECO:0000256" key="7">
    <source>
        <dbReference type="ARBA" id="ARBA00023291"/>
    </source>
</evidence>
<keyword evidence="5" id="KW-0408">Iron</keyword>
<evidence type="ECO:0000313" key="9">
    <source>
        <dbReference type="Proteomes" id="UP000438448"/>
    </source>
</evidence>
<dbReference type="EMBL" id="WEGK01000001">
    <property type="protein sequence ID" value="MQY17175.1"/>
    <property type="molecule type" value="Genomic_DNA"/>
</dbReference>
<keyword evidence="9" id="KW-1185">Reference proteome</keyword>
<dbReference type="Gene3D" id="3.30.70.20">
    <property type="match status" value="1"/>
</dbReference>
<accession>A0A7K0CUL7</accession>
<keyword evidence="6" id="KW-0411">Iron-sulfur</keyword>
<keyword evidence="3" id="KW-0479">Metal-binding</keyword>
<keyword evidence="2" id="KW-0813">Transport</keyword>
<dbReference type="OrthoDB" id="4557285at2"/>
<dbReference type="GO" id="GO:0051538">
    <property type="term" value="F:3 iron, 4 sulfur cluster binding"/>
    <property type="evidence" value="ECO:0007669"/>
    <property type="project" value="UniProtKB-KW"/>
</dbReference>
<dbReference type="SUPFAM" id="SSF54862">
    <property type="entry name" value="4Fe-4S ferredoxins"/>
    <property type="match status" value="1"/>
</dbReference>
<evidence type="ECO:0000256" key="4">
    <source>
        <dbReference type="ARBA" id="ARBA00022982"/>
    </source>
</evidence>
<evidence type="ECO:0000256" key="5">
    <source>
        <dbReference type="ARBA" id="ARBA00023004"/>
    </source>
</evidence>
<dbReference type="PANTHER" id="PTHR36923:SF3">
    <property type="entry name" value="FERREDOXIN"/>
    <property type="match status" value="1"/>
</dbReference>
<proteinExistence type="predicted"/>
<evidence type="ECO:0008006" key="10">
    <source>
        <dbReference type="Google" id="ProtNLM"/>
    </source>
</evidence>
<gene>
    <name evidence="8" type="ORF">NRB20_02380</name>
</gene>